<evidence type="ECO:0000256" key="5">
    <source>
        <dbReference type="ARBA" id="ARBA00023136"/>
    </source>
</evidence>
<accession>A0A7U4E4A0</accession>
<feature type="transmembrane region" description="Helical" evidence="6">
    <location>
        <begin position="239"/>
        <end position="256"/>
    </location>
</feature>
<protein>
    <recommendedName>
        <fullName evidence="7">EamA domain-containing protein</fullName>
    </recommendedName>
</protein>
<evidence type="ECO:0000256" key="1">
    <source>
        <dbReference type="ARBA" id="ARBA00004141"/>
    </source>
</evidence>
<evidence type="ECO:0000313" key="8">
    <source>
        <dbReference type="EMBL" id="AEI47223.1"/>
    </source>
</evidence>
<feature type="transmembrane region" description="Helical" evidence="6">
    <location>
        <begin position="119"/>
        <end position="139"/>
    </location>
</feature>
<dbReference type="InterPro" id="IPR037185">
    <property type="entry name" value="EmrE-like"/>
</dbReference>
<dbReference type="AlphaFoldDB" id="A0A7U4E4A0"/>
<keyword evidence="9" id="KW-1185">Reference proteome</keyword>
<dbReference type="EMBL" id="CP002859">
    <property type="protein sequence ID" value="AEI47223.1"/>
    <property type="molecule type" value="Genomic_DNA"/>
</dbReference>
<feature type="transmembrane region" description="Helical" evidence="6">
    <location>
        <begin position="178"/>
        <end position="197"/>
    </location>
</feature>
<dbReference type="Pfam" id="PF00892">
    <property type="entry name" value="EamA"/>
    <property type="match status" value="2"/>
</dbReference>
<dbReference type="PANTHER" id="PTHR32322">
    <property type="entry name" value="INNER MEMBRANE TRANSPORTER"/>
    <property type="match status" value="1"/>
</dbReference>
<dbReference type="InterPro" id="IPR050638">
    <property type="entry name" value="AA-Vitamin_Transporters"/>
</dbReference>
<evidence type="ECO:0000259" key="7">
    <source>
        <dbReference type="Pfam" id="PF00892"/>
    </source>
</evidence>
<name>A0A7U4E4A0_RUNSL</name>
<gene>
    <name evidence="8" type="ordered locus">Runsl_0783</name>
</gene>
<dbReference type="Proteomes" id="UP000000493">
    <property type="component" value="Chromosome"/>
</dbReference>
<feature type="transmembrane region" description="Helical" evidence="6">
    <location>
        <begin position="262"/>
        <end position="280"/>
    </location>
</feature>
<feature type="transmembrane region" description="Helical" evidence="6">
    <location>
        <begin position="63"/>
        <end position="83"/>
    </location>
</feature>
<feature type="transmembrane region" description="Helical" evidence="6">
    <location>
        <begin position="145"/>
        <end position="166"/>
    </location>
</feature>
<evidence type="ECO:0000256" key="4">
    <source>
        <dbReference type="ARBA" id="ARBA00022989"/>
    </source>
</evidence>
<reference evidence="8 9" key="2">
    <citation type="journal article" date="2012" name="Stand. Genomic Sci.">
        <title>Complete genome sequence of the aquatic bacterium Runella slithyformis type strain (LSU 4(T)).</title>
        <authorList>
            <person name="Copeland A."/>
            <person name="Zhang X."/>
            <person name="Misra M."/>
            <person name="Lapidus A."/>
            <person name="Nolan M."/>
            <person name="Lucas S."/>
            <person name="Deshpande S."/>
            <person name="Cheng J.F."/>
            <person name="Tapia R."/>
            <person name="Goodwin L.A."/>
            <person name="Pitluck S."/>
            <person name="Liolios K."/>
            <person name="Pagani I."/>
            <person name="Ivanova N."/>
            <person name="Mikhailova N."/>
            <person name="Pati A."/>
            <person name="Chen A."/>
            <person name="Palaniappan K."/>
            <person name="Land M."/>
            <person name="Hauser L."/>
            <person name="Pan C."/>
            <person name="Jeffries C.D."/>
            <person name="Detter J.C."/>
            <person name="Brambilla E.M."/>
            <person name="Rohde M."/>
            <person name="Djao O.D."/>
            <person name="Goker M."/>
            <person name="Sikorski J."/>
            <person name="Tindall B.J."/>
            <person name="Woyke T."/>
            <person name="Bristow J."/>
            <person name="Eisen J.A."/>
            <person name="Markowitz V."/>
            <person name="Hugenholtz P."/>
            <person name="Kyrpides N.C."/>
            <person name="Klenk H.P."/>
            <person name="Mavromatis K."/>
        </authorList>
    </citation>
    <scope>NUCLEOTIDE SEQUENCE [LARGE SCALE GENOMIC DNA]</scope>
    <source>
        <strain evidence="9">ATCC 29530 / DSM 19594 / LMG 11500 / NCIMB 11436 / LSU 4</strain>
    </source>
</reference>
<organism evidence="8 9">
    <name type="scientific">Runella slithyformis (strain ATCC 29530 / DSM 19594 / LMG 11500 / NCIMB 11436 / LSU 4)</name>
    <dbReference type="NCBI Taxonomy" id="761193"/>
    <lineage>
        <taxon>Bacteria</taxon>
        <taxon>Pseudomonadati</taxon>
        <taxon>Bacteroidota</taxon>
        <taxon>Cytophagia</taxon>
        <taxon>Cytophagales</taxon>
        <taxon>Spirosomataceae</taxon>
        <taxon>Runella</taxon>
    </lineage>
</organism>
<evidence type="ECO:0000256" key="6">
    <source>
        <dbReference type="SAM" id="Phobius"/>
    </source>
</evidence>
<feature type="transmembrane region" description="Helical" evidence="6">
    <location>
        <begin position="89"/>
        <end position="112"/>
    </location>
</feature>
<dbReference type="PANTHER" id="PTHR32322:SF2">
    <property type="entry name" value="EAMA DOMAIN-CONTAINING PROTEIN"/>
    <property type="match status" value="1"/>
</dbReference>
<feature type="transmembrane region" description="Helical" evidence="6">
    <location>
        <begin position="209"/>
        <end position="232"/>
    </location>
</feature>
<dbReference type="KEGG" id="rsi:Runsl_0783"/>
<sequence length="286" mass="31831">MKNILFGLLFAALWASASVATKFGIRSADPLILANVRFLIAGSLMLGFAYIIQKNPLPKGKEWRQLFTFAFLNTTLYLSAFVISMREVAAGIGSLSTATGPLFVIIISTVWLRRSLKWYEILGVGLGLSGAAMATWPLLQNSYASVRGLSILMAGIVAVSTASVYYSNVKWQLSNLLINGWQVMLGGFMLLPFTLYFADWQHAQWNLSFWASVGWLIIPVSVVSLQLWFYLLRRDAVKASLWLFLCPIFGFTYSNLLLNEPLSWHTFAGTALVIAGLYVAQRDKFS</sequence>
<feature type="transmembrane region" description="Helical" evidence="6">
    <location>
        <begin position="30"/>
        <end position="51"/>
    </location>
</feature>
<keyword evidence="5 6" id="KW-0472">Membrane</keyword>
<feature type="domain" description="EamA" evidence="7">
    <location>
        <begin position="3"/>
        <end position="135"/>
    </location>
</feature>
<dbReference type="GO" id="GO:0016020">
    <property type="term" value="C:membrane"/>
    <property type="evidence" value="ECO:0007669"/>
    <property type="project" value="UniProtKB-SubCell"/>
</dbReference>
<comment type="subcellular location">
    <subcellularLocation>
        <location evidence="1">Membrane</location>
        <topology evidence="1">Multi-pass membrane protein</topology>
    </subcellularLocation>
</comment>
<reference evidence="9" key="1">
    <citation type="submission" date="2011-06" db="EMBL/GenBank/DDBJ databases">
        <title>The complete genome of chromosome of Runella slithyformis DSM 19594.</title>
        <authorList>
            <consortium name="US DOE Joint Genome Institute (JGI-PGF)"/>
            <person name="Lucas S."/>
            <person name="Han J."/>
            <person name="Lapidus A."/>
            <person name="Bruce D."/>
            <person name="Goodwin L."/>
            <person name="Pitluck S."/>
            <person name="Peters L."/>
            <person name="Kyrpides N."/>
            <person name="Mavromatis K."/>
            <person name="Ivanova N."/>
            <person name="Ovchinnikova G."/>
            <person name="Zhang X."/>
            <person name="Misra M."/>
            <person name="Detter J.C."/>
            <person name="Tapia R."/>
            <person name="Han C."/>
            <person name="Land M."/>
            <person name="Hauser L."/>
            <person name="Markowitz V."/>
            <person name="Cheng J.-F."/>
            <person name="Hugenholtz P."/>
            <person name="Woyke T."/>
            <person name="Wu D."/>
            <person name="Tindall B."/>
            <person name="Faehrich R."/>
            <person name="Brambilla E."/>
            <person name="Klenk H.-P."/>
            <person name="Eisen J.A."/>
        </authorList>
    </citation>
    <scope>NUCLEOTIDE SEQUENCE [LARGE SCALE GENOMIC DNA]</scope>
    <source>
        <strain evidence="9">ATCC 29530 / DSM 19594 / LMG 11500 / NCIMB 11436 / LSU 4</strain>
    </source>
</reference>
<proteinExistence type="inferred from homology"/>
<dbReference type="SUPFAM" id="SSF103481">
    <property type="entry name" value="Multidrug resistance efflux transporter EmrE"/>
    <property type="match status" value="2"/>
</dbReference>
<comment type="similarity">
    <text evidence="2">Belongs to the EamA transporter family.</text>
</comment>
<dbReference type="InterPro" id="IPR000620">
    <property type="entry name" value="EamA_dom"/>
</dbReference>
<evidence type="ECO:0000313" key="9">
    <source>
        <dbReference type="Proteomes" id="UP000000493"/>
    </source>
</evidence>
<feature type="domain" description="EamA" evidence="7">
    <location>
        <begin position="148"/>
        <end position="279"/>
    </location>
</feature>
<keyword evidence="4 6" id="KW-1133">Transmembrane helix</keyword>
<dbReference type="RefSeq" id="WP_013926545.1">
    <property type="nucleotide sequence ID" value="NC_015703.1"/>
</dbReference>
<keyword evidence="3 6" id="KW-0812">Transmembrane</keyword>
<evidence type="ECO:0000256" key="2">
    <source>
        <dbReference type="ARBA" id="ARBA00007362"/>
    </source>
</evidence>
<evidence type="ECO:0000256" key="3">
    <source>
        <dbReference type="ARBA" id="ARBA00022692"/>
    </source>
</evidence>